<feature type="transmembrane region" description="Helical" evidence="1">
    <location>
        <begin position="7"/>
        <end position="31"/>
    </location>
</feature>
<evidence type="ECO:0000256" key="1">
    <source>
        <dbReference type="SAM" id="Phobius"/>
    </source>
</evidence>
<feature type="transmembrane region" description="Helical" evidence="1">
    <location>
        <begin position="51"/>
        <end position="69"/>
    </location>
</feature>
<protein>
    <recommendedName>
        <fullName evidence="4">DedA family protein</fullName>
    </recommendedName>
</protein>
<sequence>MPHYFDAVAASPSILAVVFVVAGLDALLPFMPSESTVLACGVAAASTGRPHVALLILVAAAGAWLGDVVS</sequence>
<keyword evidence="1" id="KW-1133">Transmembrane helix</keyword>
<accession>A0ABT1DHZ5</accession>
<dbReference type="Proteomes" id="UP001523369">
    <property type="component" value="Unassembled WGS sequence"/>
</dbReference>
<dbReference type="RefSeq" id="WP_253236575.1">
    <property type="nucleotide sequence ID" value="NZ_JAMYJR010000005.1"/>
</dbReference>
<comment type="caution">
    <text evidence="2">The sequence shown here is derived from an EMBL/GenBank/DDBJ whole genome shotgun (WGS) entry which is preliminary data.</text>
</comment>
<keyword evidence="1" id="KW-0472">Membrane</keyword>
<evidence type="ECO:0008006" key="4">
    <source>
        <dbReference type="Google" id="ProtNLM"/>
    </source>
</evidence>
<organism evidence="2 3">
    <name type="scientific">Paractinoplanes aksuensis</name>
    <dbReference type="NCBI Taxonomy" id="2939490"/>
    <lineage>
        <taxon>Bacteria</taxon>
        <taxon>Bacillati</taxon>
        <taxon>Actinomycetota</taxon>
        <taxon>Actinomycetes</taxon>
        <taxon>Micromonosporales</taxon>
        <taxon>Micromonosporaceae</taxon>
        <taxon>Paractinoplanes</taxon>
    </lineage>
</organism>
<evidence type="ECO:0000313" key="3">
    <source>
        <dbReference type="Proteomes" id="UP001523369"/>
    </source>
</evidence>
<evidence type="ECO:0000313" key="2">
    <source>
        <dbReference type="EMBL" id="MCO8270438.1"/>
    </source>
</evidence>
<keyword evidence="1" id="KW-0812">Transmembrane</keyword>
<name>A0ABT1DHZ5_9ACTN</name>
<reference evidence="2 3" key="1">
    <citation type="submission" date="2022-06" db="EMBL/GenBank/DDBJ databases">
        <title>New Species of the Genus Actinoplanes, ActinopZanes ferrugineus.</title>
        <authorList>
            <person name="Ding P."/>
        </authorList>
    </citation>
    <scope>NUCLEOTIDE SEQUENCE [LARGE SCALE GENOMIC DNA]</scope>
    <source>
        <strain evidence="2 3">TRM88003</strain>
    </source>
</reference>
<dbReference type="EMBL" id="JAMYJR010000005">
    <property type="protein sequence ID" value="MCO8270438.1"/>
    <property type="molecule type" value="Genomic_DNA"/>
</dbReference>
<gene>
    <name evidence="2" type="ORF">M1L60_07495</name>
</gene>
<keyword evidence="3" id="KW-1185">Reference proteome</keyword>
<proteinExistence type="predicted"/>